<dbReference type="GO" id="GO:0070206">
    <property type="term" value="P:protein trimerization"/>
    <property type="evidence" value="ECO:0007669"/>
    <property type="project" value="InterPro"/>
</dbReference>
<proteinExistence type="inferred from homology"/>
<reference evidence="5 6" key="1">
    <citation type="submission" date="2024-02" db="EMBL/GenBank/DDBJ databases">
        <title>Genome sequence of Aquincola sp. MAHUQ-54.</title>
        <authorList>
            <person name="Huq M.A."/>
        </authorList>
    </citation>
    <scope>NUCLEOTIDE SEQUENCE [LARGE SCALE GENOMIC DNA]</scope>
    <source>
        <strain evidence="5 6">MAHUQ-54</strain>
    </source>
</reference>
<keyword evidence="2" id="KW-0132">Cell division</keyword>
<accession>A0AAW9QJP9</accession>
<evidence type="ECO:0000259" key="4">
    <source>
        <dbReference type="Pfam" id="PF16331"/>
    </source>
</evidence>
<keyword evidence="2" id="KW-0574">Periplasm</keyword>
<dbReference type="Gene3D" id="1.20.5.110">
    <property type="match status" value="1"/>
</dbReference>
<comment type="similarity">
    <text evidence="2">Belongs to the CpoB family.</text>
</comment>
<dbReference type="HAMAP" id="MF_02066">
    <property type="entry name" value="CpoB"/>
    <property type="match status" value="1"/>
</dbReference>
<protein>
    <recommendedName>
        <fullName evidence="2">Cell division coordinator CpoB</fullName>
    </recommendedName>
</protein>
<organism evidence="5 6">
    <name type="scientific">Aquincola agrisoli</name>
    <dbReference type="NCBI Taxonomy" id="3119538"/>
    <lineage>
        <taxon>Bacteria</taxon>
        <taxon>Pseudomonadati</taxon>
        <taxon>Pseudomonadota</taxon>
        <taxon>Betaproteobacteria</taxon>
        <taxon>Burkholderiales</taxon>
        <taxon>Sphaerotilaceae</taxon>
        <taxon>Aquincola</taxon>
    </lineage>
</organism>
<keyword evidence="1 2" id="KW-0732">Signal</keyword>
<dbReference type="GO" id="GO:0043093">
    <property type="term" value="P:FtsZ-dependent cytokinesis"/>
    <property type="evidence" value="ECO:0007669"/>
    <property type="project" value="UniProtKB-UniRule"/>
</dbReference>
<dbReference type="Proteomes" id="UP001336250">
    <property type="component" value="Unassembled WGS sequence"/>
</dbReference>
<feature type="coiled-coil region" evidence="2">
    <location>
        <begin position="49"/>
        <end position="97"/>
    </location>
</feature>
<comment type="function">
    <text evidence="2">Mediates coordination of peptidoglycan synthesis and outer membrane constriction during cell division.</text>
</comment>
<evidence type="ECO:0000256" key="1">
    <source>
        <dbReference type="ARBA" id="ARBA00022729"/>
    </source>
</evidence>
<dbReference type="Gene3D" id="1.25.40.10">
    <property type="entry name" value="Tetratricopeptide repeat domain"/>
    <property type="match status" value="1"/>
</dbReference>
<feature type="signal peptide" evidence="2">
    <location>
        <begin position="1"/>
        <end position="19"/>
    </location>
</feature>
<evidence type="ECO:0000259" key="3">
    <source>
        <dbReference type="Pfam" id="PF13525"/>
    </source>
</evidence>
<dbReference type="InterPro" id="IPR014162">
    <property type="entry name" value="CpoB_C"/>
</dbReference>
<dbReference type="InterPro" id="IPR032519">
    <property type="entry name" value="YbgF_tri"/>
</dbReference>
<feature type="domain" description="YbgF trimerisation" evidence="4">
    <location>
        <begin position="46"/>
        <end position="116"/>
    </location>
</feature>
<comment type="subcellular location">
    <subcellularLocation>
        <location evidence="2">Periplasm</location>
    </subcellularLocation>
</comment>
<dbReference type="AlphaFoldDB" id="A0AAW9QJP9"/>
<keyword evidence="2" id="KW-0175">Coiled coil</keyword>
<evidence type="ECO:0000256" key="2">
    <source>
        <dbReference type="HAMAP-Rule" id="MF_02066"/>
    </source>
</evidence>
<dbReference type="SUPFAM" id="SSF48452">
    <property type="entry name" value="TPR-like"/>
    <property type="match status" value="1"/>
</dbReference>
<dbReference type="Pfam" id="PF16331">
    <property type="entry name" value="TolA_bind_tri"/>
    <property type="match status" value="1"/>
</dbReference>
<keyword evidence="2" id="KW-0131">Cell cycle</keyword>
<comment type="caution">
    <text evidence="5">The sequence shown here is derived from an EMBL/GenBank/DDBJ whole genome shotgun (WGS) entry which is preliminary data.</text>
</comment>
<evidence type="ECO:0000313" key="6">
    <source>
        <dbReference type="Proteomes" id="UP001336250"/>
    </source>
</evidence>
<feature type="domain" description="Outer membrane lipoprotein BamD-like" evidence="3">
    <location>
        <begin position="129"/>
        <end position="251"/>
    </location>
</feature>
<gene>
    <name evidence="5" type="primary">ybgF</name>
    <name evidence="2" type="synonym">cpoB</name>
    <name evidence="5" type="ORF">V4F39_26390</name>
</gene>
<evidence type="ECO:0000313" key="5">
    <source>
        <dbReference type="EMBL" id="MEF7617466.1"/>
    </source>
</evidence>
<dbReference type="RefSeq" id="WP_332293226.1">
    <property type="nucleotide sequence ID" value="NZ_JAZIBG010000056.1"/>
</dbReference>
<dbReference type="EMBL" id="JAZIBG010000056">
    <property type="protein sequence ID" value="MEF7617466.1"/>
    <property type="molecule type" value="Genomic_DNA"/>
</dbReference>
<feature type="chain" id="PRO_5043062131" description="Cell division coordinator CpoB" evidence="2">
    <location>
        <begin position="20"/>
        <end position="251"/>
    </location>
</feature>
<name>A0AAW9QJP9_9BURK</name>
<dbReference type="Pfam" id="PF13525">
    <property type="entry name" value="YfiO"/>
    <property type="match status" value="1"/>
</dbReference>
<dbReference type="GO" id="GO:0030288">
    <property type="term" value="C:outer membrane-bounded periplasmic space"/>
    <property type="evidence" value="ECO:0007669"/>
    <property type="project" value="UniProtKB-UniRule"/>
</dbReference>
<keyword evidence="6" id="KW-1185">Reference proteome</keyword>
<dbReference type="NCBIfam" id="TIGR02795">
    <property type="entry name" value="tol_pal_ybgF"/>
    <property type="match status" value="1"/>
</dbReference>
<dbReference type="InterPro" id="IPR011990">
    <property type="entry name" value="TPR-like_helical_dom_sf"/>
</dbReference>
<dbReference type="InterPro" id="IPR034706">
    <property type="entry name" value="CpoB"/>
</dbReference>
<dbReference type="InterPro" id="IPR039565">
    <property type="entry name" value="BamD-like"/>
</dbReference>
<sequence length="251" mass="27917" precursor="true">MRRTLIATALAVLALGAQAALFEDDEARRAILDLRTKQQATDDLLRSRLAELNQSTDQMRRSLLDLNAQLEALRSDNARLRGQQEQLLRDVAELQRQQKDIAQGVDERMRKLEPQKVSLDGKEFLADPEETRQYEAAVKLLRGGDFAGASDALNGFVRSYPRSGYLDSARFWLGNALYGKRDYKESIATFRSFLAAAPQNPRAPEALLAVANTQVEMKDAKAARATLNELLKAYPQSEAAVAGKERLAALK</sequence>